<protein>
    <submittedName>
        <fullName evidence="5">Uncharacterized protein</fullName>
    </submittedName>
</protein>
<dbReference type="PATRIC" id="fig|1333534.5.peg.580"/>
<dbReference type="Pfam" id="PF01934">
    <property type="entry name" value="HepT-like"/>
    <property type="match status" value="1"/>
</dbReference>
<evidence type="ECO:0000256" key="3">
    <source>
        <dbReference type="ARBA" id="ARBA00022801"/>
    </source>
</evidence>
<reference evidence="5 6" key="1">
    <citation type="submission" date="2015-03" db="EMBL/GenBank/DDBJ databases">
        <authorList>
            <person name="Abdul Halim M."/>
        </authorList>
    </citation>
    <scope>NUCLEOTIDE SEQUENCE [LARGE SCALE GENOMIC DNA]</scope>
    <source>
        <strain evidence="5 6">ATCC 35681</strain>
    </source>
</reference>
<keyword evidence="1" id="KW-1277">Toxin-antitoxin system</keyword>
<evidence type="ECO:0000256" key="4">
    <source>
        <dbReference type="ARBA" id="ARBA00024207"/>
    </source>
</evidence>
<accession>A0A0F7CGL8</accession>
<dbReference type="InterPro" id="IPR008201">
    <property type="entry name" value="HepT-like"/>
</dbReference>
<reference evidence="5 6" key="2">
    <citation type="journal article" date="2016" name="Genome Announc.">
        <title>Genome Sequence of a Gram-Positive Diazotroph, Paenibacillus durus Type Strain ATCC 35681.</title>
        <authorList>
            <person name="Halim M.A."/>
            <person name="Rahman A.Y."/>
            <person name="Sim K.S."/>
            <person name="Yam H.C."/>
            <person name="Rahim A.A."/>
            <person name="Ghazali A.H."/>
            <person name="Najimudin N."/>
        </authorList>
    </citation>
    <scope>NUCLEOTIDE SEQUENCE [LARGE SCALE GENOMIC DNA]</scope>
    <source>
        <strain evidence="5 6">ATCC 35681</strain>
    </source>
</reference>
<dbReference type="GO" id="GO:0004540">
    <property type="term" value="F:RNA nuclease activity"/>
    <property type="evidence" value="ECO:0007669"/>
    <property type="project" value="InterPro"/>
</dbReference>
<dbReference type="GO" id="GO:0016787">
    <property type="term" value="F:hydrolase activity"/>
    <property type="evidence" value="ECO:0007669"/>
    <property type="project" value="UniProtKB-KW"/>
</dbReference>
<dbReference type="RefSeq" id="WP_025694815.1">
    <property type="nucleotide sequence ID" value="NZ_ASQQ01000189.1"/>
</dbReference>
<dbReference type="HOGENOM" id="CLU_2754043_0_0_9"/>
<dbReference type="NCBIfam" id="NF047751">
    <property type="entry name" value="HepT_toxin"/>
    <property type="match status" value="1"/>
</dbReference>
<dbReference type="InterPro" id="IPR037038">
    <property type="entry name" value="HepT-like_sf"/>
</dbReference>
<organism evidence="5 6">
    <name type="scientific">Paenibacillus durus ATCC 35681</name>
    <dbReference type="NCBI Taxonomy" id="1333534"/>
    <lineage>
        <taxon>Bacteria</taxon>
        <taxon>Bacillati</taxon>
        <taxon>Bacillota</taxon>
        <taxon>Bacilli</taxon>
        <taxon>Bacillales</taxon>
        <taxon>Paenibacillaceae</taxon>
        <taxon>Paenibacillus</taxon>
    </lineage>
</organism>
<proteinExistence type="inferred from homology"/>
<dbReference type="Gene3D" id="1.20.120.580">
    <property type="entry name" value="bsu32300-like"/>
    <property type="match status" value="1"/>
</dbReference>
<name>A0A0F7CGL8_PAEDU</name>
<dbReference type="EMBL" id="CP011114">
    <property type="protein sequence ID" value="AKG33631.1"/>
    <property type="molecule type" value="Genomic_DNA"/>
</dbReference>
<dbReference type="Proteomes" id="UP000034189">
    <property type="component" value="Chromosome"/>
</dbReference>
<evidence type="ECO:0000256" key="2">
    <source>
        <dbReference type="ARBA" id="ARBA00022722"/>
    </source>
</evidence>
<comment type="similarity">
    <text evidence="4">Belongs to the HepT RNase toxin family.</text>
</comment>
<dbReference type="SMR" id="A0A0F7CGL8"/>
<dbReference type="OrthoDB" id="9796612at2"/>
<evidence type="ECO:0000313" key="5">
    <source>
        <dbReference type="EMBL" id="AKG33631.1"/>
    </source>
</evidence>
<sequence>MNRDILLNKTENIRICIIFNLQRCCEACIELAMHSVSELKLGVSQSSRDAFEMLYNKGIIDEKLKEYMSR</sequence>
<keyword evidence="2" id="KW-0540">Nuclease</keyword>
<dbReference type="AlphaFoldDB" id="A0A0F7CGL8"/>
<dbReference type="GO" id="GO:0110001">
    <property type="term" value="C:toxin-antitoxin complex"/>
    <property type="evidence" value="ECO:0007669"/>
    <property type="project" value="InterPro"/>
</dbReference>
<evidence type="ECO:0000313" key="6">
    <source>
        <dbReference type="Proteomes" id="UP000034189"/>
    </source>
</evidence>
<evidence type="ECO:0000256" key="1">
    <source>
        <dbReference type="ARBA" id="ARBA00022649"/>
    </source>
</evidence>
<gene>
    <name evidence="5" type="ORF">VK70_02695</name>
</gene>
<keyword evidence="3" id="KW-0378">Hydrolase</keyword>